<dbReference type="HAMAP" id="MF_01080">
    <property type="entry name" value="TruB_bact"/>
    <property type="match status" value="1"/>
</dbReference>
<evidence type="ECO:0000256" key="3">
    <source>
        <dbReference type="ARBA" id="ARBA00022694"/>
    </source>
</evidence>
<evidence type="ECO:0000256" key="1">
    <source>
        <dbReference type="ARBA" id="ARBA00000385"/>
    </source>
</evidence>
<evidence type="ECO:0000259" key="6">
    <source>
        <dbReference type="Pfam" id="PF01509"/>
    </source>
</evidence>
<name>A0A1D8TM62_9CYAN</name>
<keyword evidence="4 5" id="KW-0413">Isomerase</keyword>
<dbReference type="GO" id="GO:0003723">
    <property type="term" value="F:RNA binding"/>
    <property type="evidence" value="ECO:0007669"/>
    <property type="project" value="InterPro"/>
</dbReference>
<dbReference type="RefSeq" id="WP_070391190.1">
    <property type="nucleotide sequence ID" value="NZ_CP017599.1"/>
</dbReference>
<protein>
    <recommendedName>
        <fullName evidence="5">tRNA pseudouridine synthase B</fullName>
        <ecNumber evidence="5">5.4.99.25</ecNumber>
    </recommendedName>
    <alternativeName>
        <fullName evidence="5">tRNA pseudouridine(55) synthase</fullName>
        <shortName evidence="5">Psi55 synthase</shortName>
    </alternativeName>
    <alternativeName>
        <fullName evidence="5">tRNA pseudouridylate synthase</fullName>
    </alternativeName>
    <alternativeName>
        <fullName evidence="5">tRNA-uridine isomerase</fullName>
    </alternativeName>
</protein>
<comment type="catalytic activity">
    <reaction evidence="1 5">
        <text>uridine(55) in tRNA = pseudouridine(55) in tRNA</text>
        <dbReference type="Rhea" id="RHEA:42532"/>
        <dbReference type="Rhea" id="RHEA-COMP:10101"/>
        <dbReference type="Rhea" id="RHEA-COMP:10102"/>
        <dbReference type="ChEBI" id="CHEBI:65314"/>
        <dbReference type="ChEBI" id="CHEBI:65315"/>
        <dbReference type="EC" id="5.4.99.25"/>
    </reaction>
</comment>
<dbReference type="KEGG" id="mpro:BJP34_03790"/>
<dbReference type="Gene3D" id="2.30.130.10">
    <property type="entry name" value="PUA domain"/>
    <property type="match status" value="1"/>
</dbReference>
<evidence type="ECO:0000313" key="10">
    <source>
        <dbReference type="Proteomes" id="UP000177870"/>
    </source>
</evidence>
<dbReference type="AlphaFoldDB" id="A0A1D8TM62"/>
<dbReference type="Proteomes" id="UP000177870">
    <property type="component" value="Chromosome"/>
</dbReference>
<dbReference type="Pfam" id="PF01509">
    <property type="entry name" value="TruB_N"/>
    <property type="match status" value="1"/>
</dbReference>
<dbReference type="GO" id="GO:0160148">
    <property type="term" value="F:tRNA pseudouridine(55) synthase activity"/>
    <property type="evidence" value="ECO:0007669"/>
    <property type="project" value="UniProtKB-EC"/>
</dbReference>
<dbReference type="GO" id="GO:1990481">
    <property type="term" value="P:mRNA pseudouridine synthesis"/>
    <property type="evidence" value="ECO:0007669"/>
    <property type="project" value="TreeGrafter"/>
</dbReference>
<feature type="domain" description="Pseudouridine synthase II N-terminal" evidence="6">
    <location>
        <begin position="23"/>
        <end position="173"/>
    </location>
</feature>
<evidence type="ECO:0000313" key="9">
    <source>
        <dbReference type="EMBL" id="AOW98683.1"/>
    </source>
</evidence>
<dbReference type="InterPro" id="IPR020103">
    <property type="entry name" value="PsdUridine_synth_cat_dom_sf"/>
</dbReference>
<reference evidence="10" key="1">
    <citation type="submission" date="2016-10" db="EMBL/GenBank/DDBJ databases">
        <title>Comparative genomics uncovers the prolific and rare metabolic potential of the cyanobacterial genus Moorea.</title>
        <authorList>
            <person name="Leao T."/>
            <person name="Castelao G."/>
            <person name="Korobeynikov A."/>
            <person name="Monroe E.A."/>
            <person name="Podell S."/>
            <person name="Glukhov E."/>
            <person name="Allen E."/>
            <person name="Gerwick W.H."/>
            <person name="Gerwick L."/>
        </authorList>
    </citation>
    <scope>NUCLEOTIDE SEQUENCE [LARGE SCALE GENOMIC DNA]</scope>
    <source>
        <strain evidence="10">PAL-8-15-08-1</strain>
    </source>
</reference>
<dbReference type="Pfam" id="PF09157">
    <property type="entry name" value="TruB-C_2"/>
    <property type="match status" value="1"/>
</dbReference>
<dbReference type="FunFam" id="3.30.2350.10:FF:000011">
    <property type="entry name" value="tRNA pseudouridine synthase B"/>
    <property type="match status" value="1"/>
</dbReference>
<evidence type="ECO:0000259" key="8">
    <source>
        <dbReference type="Pfam" id="PF16198"/>
    </source>
</evidence>
<keyword evidence="3 5" id="KW-0819">tRNA processing</keyword>
<dbReference type="SUPFAM" id="SSF55120">
    <property type="entry name" value="Pseudouridine synthase"/>
    <property type="match status" value="1"/>
</dbReference>
<evidence type="ECO:0000256" key="5">
    <source>
        <dbReference type="HAMAP-Rule" id="MF_01080"/>
    </source>
</evidence>
<dbReference type="PANTHER" id="PTHR13767">
    <property type="entry name" value="TRNA-PSEUDOURIDINE SYNTHASE"/>
    <property type="match status" value="1"/>
</dbReference>
<comment type="similarity">
    <text evidence="2 5">Belongs to the pseudouridine synthase TruB family. Type 1 subfamily.</text>
</comment>
<dbReference type="Gene3D" id="3.30.2350.10">
    <property type="entry name" value="Pseudouridine synthase"/>
    <property type="match status" value="1"/>
</dbReference>
<dbReference type="EMBL" id="CP017599">
    <property type="protein sequence ID" value="AOW98683.1"/>
    <property type="molecule type" value="Genomic_DNA"/>
</dbReference>
<dbReference type="InterPro" id="IPR015240">
    <property type="entry name" value="tRNA_sdUridine_synth_fam1_C"/>
</dbReference>
<accession>A0A1D8TM62</accession>
<dbReference type="InterPro" id="IPR032819">
    <property type="entry name" value="TruB_C"/>
</dbReference>
<dbReference type="STRING" id="1458985.BJP34_03790"/>
<dbReference type="CDD" id="cd21152">
    <property type="entry name" value="PUA_TruB_bacterial"/>
    <property type="match status" value="1"/>
</dbReference>
<proteinExistence type="inferred from homology"/>
<dbReference type="InterPro" id="IPR002501">
    <property type="entry name" value="PsdUridine_synth_N"/>
</dbReference>
<sequence length="302" mass="32723">MQGFLNLNKPTGWTSHDCVAKVRRLLRLKRVGHGGTLDPAATGVLPIALGKATRLLQYMQQDKAYKATVRLGVRTTTDDLEGEVIATQSAAGLTLELVKGFLKQFEGTIQQVPPMYSAIQIKGKRLYDLARAGEVVEVPERTVEVETIEVLDWRGGEFPEIDLAIACGPGTYIRSIARDLGDALETGGVLAALTRTRSSGFDLVDSLTLEELTQQLEKSLFQPVSPSVALGHLASVTLSADQARRWCLGQRISWDDTLVKVSTLETSTSPVQVYHEDGSFLGIGKVISSTSGVLLAPQMVFV</sequence>
<dbReference type="EC" id="5.4.99.25" evidence="5"/>
<dbReference type="OrthoDB" id="9802309at2"/>
<comment type="function">
    <text evidence="5">Responsible for synthesis of pseudouridine from uracil-55 in the psi GC loop of transfer RNAs.</text>
</comment>
<feature type="active site" description="Nucleophile" evidence="5">
    <location>
        <position position="38"/>
    </location>
</feature>
<dbReference type="GO" id="GO:0031119">
    <property type="term" value="P:tRNA pseudouridine synthesis"/>
    <property type="evidence" value="ECO:0007669"/>
    <property type="project" value="UniProtKB-UniRule"/>
</dbReference>
<organism evidence="9 10">
    <name type="scientific">Moorena producens PAL-8-15-08-1</name>
    <dbReference type="NCBI Taxonomy" id="1458985"/>
    <lineage>
        <taxon>Bacteria</taxon>
        <taxon>Bacillati</taxon>
        <taxon>Cyanobacteriota</taxon>
        <taxon>Cyanophyceae</taxon>
        <taxon>Coleofasciculales</taxon>
        <taxon>Coleofasciculaceae</taxon>
        <taxon>Moorena</taxon>
    </lineage>
</organism>
<dbReference type="InterPro" id="IPR036974">
    <property type="entry name" value="PUA_sf"/>
</dbReference>
<evidence type="ECO:0000256" key="2">
    <source>
        <dbReference type="ARBA" id="ARBA00005642"/>
    </source>
</evidence>
<feature type="domain" description="tRNA pseudouridylate synthase B C-terminal" evidence="8">
    <location>
        <begin position="174"/>
        <end position="216"/>
    </location>
</feature>
<dbReference type="InterPro" id="IPR014780">
    <property type="entry name" value="tRNA_psdUridine_synth_TruB"/>
</dbReference>
<dbReference type="NCBIfam" id="TIGR00431">
    <property type="entry name" value="TruB"/>
    <property type="match status" value="1"/>
</dbReference>
<gene>
    <name evidence="5" type="primary">truB</name>
    <name evidence="9" type="ORF">BJP34_03790</name>
</gene>
<dbReference type="CDD" id="cd02573">
    <property type="entry name" value="PseudoU_synth_EcTruB"/>
    <property type="match status" value="1"/>
</dbReference>
<dbReference type="Pfam" id="PF16198">
    <property type="entry name" value="TruB_C_2"/>
    <property type="match status" value="1"/>
</dbReference>
<dbReference type="PANTHER" id="PTHR13767:SF2">
    <property type="entry name" value="PSEUDOURIDYLATE SYNTHASE TRUB1"/>
    <property type="match status" value="1"/>
</dbReference>
<evidence type="ECO:0000259" key="7">
    <source>
        <dbReference type="Pfam" id="PF09157"/>
    </source>
</evidence>
<feature type="domain" description="tRNA pseudouridine synthase II TruB subfamily 1 C-terminal" evidence="7">
    <location>
        <begin position="235"/>
        <end position="288"/>
    </location>
</feature>
<evidence type="ECO:0000256" key="4">
    <source>
        <dbReference type="ARBA" id="ARBA00023235"/>
    </source>
</evidence>